<keyword evidence="3" id="KW-0378">Hydrolase</keyword>
<evidence type="ECO:0000256" key="2">
    <source>
        <dbReference type="ARBA" id="ARBA00022723"/>
    </source>
</evidence>
<keyword evidence="4" id="KW-0862">Zinc</keyword>
<evidence type="ECO:0000259" key="5">
    <source>
        <dbReference type="SMART" id="SM00849"/>
    </source>
</evidence>
<dbReference type="OrthoDB" id="9802248at2"/>
<keyword evidence="2" id="KW-0479">Metal-binding</keyword>
<evidence type="ECO:0000256" key="1">
    <source>
        <dbReference type="ARBA" id="ARBA00001947"/>
    </source>
</evidence>
<evidence type="ECO:0000313" key="6">
    <source>
        <dbReference type="EMBL" id="CRX37425.1"/>
    </source>
</evidence>
<reference evidence="7" key="1">
    <citation type="submission" date="2015-06" db="EMBL/GenBank/DDBJ databases">
        <authorList>
            <person name="Bertelli C."/>
        </authorList>
    </citation>
    <scope>NUCLEOTIDE SEQUENCE [LARGE SCALE GENOMIC DNA]</scope>
    <source>
        <strain evidence="7">CRIB-30</strain>
    </source>
</reference>
<keyword evidence="7" id="KW-1185">Reference proteome</keyword>
<dbReference type="Pfam" id="PF00753">
    <property type="entry name" value="Lactamase_B"/>
    <property type="match status" value="1"/>
</dbReference>
<dbReference type="CDD" id="cd06262">
    <property type="entry name" value="metallo-hydrolase-like_MBL-fold"/>
    <property type="match status" value="1"/>
</dbReference>
<evidence type="ECO:0000256" key="3">
    <source>
        <dbReference type="ARBA" id="ARBA00022801"/>
    </source>
</evidence>
<organism evidence="6 7">
    <name type="scientific">Estrella lausannensis</name>
    <dbReference type="NCBI Taxonomy" id="483423"/>
    <lineage>
        <taxon>Bacteria</taxon>
        <taxon>Pseudomonadati</taxon>
        <taxon>Chlamydiota</taxon>
        <taxon>Chlamydiia</taxon>
        <taxon>Parachlamydiales</taxon>
        <taxon>Candidatus Criblamydiaceae</taxon>
        <taxon>Estrella</taxon>
    </lineage>
</organism>
<dbReference type="InterPro" id="IPR001279">
    <property type="entry name" value="Metallo-B-lactamas"/>
</dbReference>
<dbReference type="PANTHER" id="PTHR46233">
    <property type="entry name" value="HYDROXYACYLGLUTATHIONE HYDROLASE GLOC"/>
    <property type="match status" value="1"/>
</dbReference>
<protein>
    <submittedName>
        <fullName evidence="6">Metallo-beta-lactamase superfamily protein</fullName>
    </submittedName>
</protein>
<name>A0A0H5E2K1_9BACT</name>
<dbReference type="GO" id="GO:0016787">
    <property type="term" value="F:hydrolase activity"/>
    <property type="evidence" value="ECO:0007669"/>
    <property type="project" value="UniProtKB-KW"/>
</dbReference>
<evidence type="ECO:0000256" key="4">
    <source>
        <dbReference type="ARBA" id="ARBA00022833"/>
    </source>
</evidence>
<dbReference type="Gene3D" id="3.60.15.10">
    <property type="entry name" value="Ribonuclease Z/Hydroxyacylglutathione hydrolase-like"/>
    <property type="match status" value="1"/>
</dbReference>
<dbReference type="InterPro" id="IPR036866">
    <property type="entry name" value="RibonucZ/Hydroxyglut_hydro"/>
</dbReference>
<dbReference type="EMBL" id="CWGJ01000001">
    <property type="protein sequence ID" value="CRX37425.1"/>
    <property type="molecule type" value="Genomic_DNA"/>
</dbReference>
<feature type="domain" description="Metallo-beta-lactamase" evidence="5">
    <location>
        <begin position="12"/>
        <end position="190"/>
    </location>
</feature>
<dbReference type="PANTHER" id="PTHR46233:SF3">
    <property type="entry name" value="HYDROXYACYLGLUTATHIONE HYDROLASE GLOC"/>
    <property type="match status" value="1"/>
</dbReference>
<dbReference type="GO" id="GO:0046872">
    <property type="term" value="F:metal ion binding"/>
    <property type="evidence" value="ECO:0007669"/>
    <property type="project" value="UniProtKB-KW"/>
</dbReference>
<dbReference type="RefSeq" id="WP_098037281.1">
    <property type="nucleotide sequence ID" value="NZ_CWGJ01000001.1"/>
</dbReference>
<evidence type="ECO:0000313" key="7">
    <source>
        <dbReference type="Proteomes" id="UP000220251"/>
    </source>
</evidence>
<accession>A0A0H5E2K1</accession>
<dbReference type="SUPFAM" id="SSF56281">
    <property type="entry name" value="Metallo-hydrolase/oxidoreductase"/>
    <property type="match status" value="1"/>
</dbReference>
<gene>
    <name evidence="6" type="ORF">ELAC_0062</name>
</gene>
<sequence length="210" mass="22924">MVIDCFTTGPFETNVYVLGCDKTKEAAIVDPSFDSLPLIAASLKKHSLIPKKILLTHSHIDHIADAARVKETYHIPLYVHLLDEPNLISPGSDGLPLFFPVRGTRPTGYLAEGDIVEVGTMKAKVIHTPGHTPGGVCFYFPDEGILISGDTLFQGTIGNLSFPTAEPEKMWNSLRKLANLPSTTRVYPGHGPSTTIGDEDWLERAEQLFG</sequence>
<dbReference type="InterPro" id="IPR051453">
    <property type="entry name" value="MBL_Glyoxalase_II"/>
</dbReference>
<comment type="cofactor">
    <cofactor evidence="1">
        <name>Zn(2+)</name>
        <dbReference type="ChEBI" id="CHEBI:29105"/>
    </cofactor>
</comment>
<dbReference type="SMART" id="SM00849">
    <property type="entry name" value="Lactamase_B"/>
    <property type="match status" value="1"/>
</dbReference>
<dbReference type="Proteomes" id="UP000220251">
    <property type="component" value="Unassembled WGS sequence"/>
</dbReference>
<proteinExistence type="predicted"/>
<dbReference type="AlphaFoldDB" id="A0A0H5E2K1"/>